<evidence type="ECO:0000313" key="2">
    <source>
        <dbReference type="Proteomes" id="UP000288805"/>
    </source>
</evidence>
<accession>A0A438I7S0</accession>
<protein>
    <submittedName>
        <fullName evidence="1">Uncharacterized protein</fullName>
    </submittedName>
</protein>
<proteinExistence type="predicted"/>
<gene>
    <name evidence="1" type="ORF">CK203_041612</name>
</gene>
<organism evidence="1 2">
    <name type="scientific">Vitis vinifera</name>
    <name type="common">Grape</name>
    <dbReference type="NCBI Taxonomy" id="29760"/>
    <lineage>
        <taxon>Eukaryota</taxon>
        <taxon>Viridiplantae</taxon>
        <taxon>Streptophyta</taxon>
        <taxon>Embryophyta</taxon>
        <taxon>Tracheophyta</taxon>
        <taxon>Spermatophyta</taxon>
        <taxon>Magnoliopsida</taxon>
        <taxon>eudicotyledons</taxon>
        <taxon>Gunneridae</taxon>
        <taxon>Pentapetalae</taxon>
        <taxon>rosids</taxon>
        <taxon>Vitales</taxon>
        <taxon>Vitaceae</taxon>
        <taxon>Viteae</taxon>
        <taxon>Vitis</taxon>
    </lineage>
</organism>
<reference evidence="1 2" key="1">
    <citation type="journal article" date="2018" name="PLoS Genet.">
        <title>Population sequencing reveals clonal diversity and ancestral inbreeding in the grapevine cultivar Chardonnay.</title>
        <authorList>
            <person name="Roach M.J."/>
            <person name="Johnson D.L."/>
            <person name="Bohlmann J."/>
            <person name="van Vuuren H.J."/>
            <person name="Jones S.J."/>
            <person name="Pretorius I.S."/>
            <person name="Schmidt S.A."/>
            <person name="Borneman A.R."/>
        </authorList>
    </citation>
    <scope>NUCLEOTIDE SEQUENCE [LARGE SCALE GENOMIC DNA]</scope>
    <source>
        <strain evidence="2">cv. Chardonnay</strain>
        <tissue evidence="1">Leaf</tissue>
    </source>
</reference>
<comment type="caution">
    <text evidence="1">The sequence shown here is derived from an EMBL/GenBank/DDBJ whole genome shotgun (WGS) entry which is preliminary data.</text>
</comment>
<dbReference type="Proteomes" id="UP000288805">
    <property type="component" value="Unassembled WGS sequence"/>
</dbReference>
<dbReference type="EMBL" id="QGNW01000135">
    <property type="protein sequence ID" value="RVW92689.1"/>
    <property type="molecule type" value="Genomic_DNA"/>
</dbReference>
<evidence type="ECO:0000313" key="1">
    <source>
        <dbReference type="EMBL" id="RVW92689.1"/>
    </source>
</evidence>
<name>A0A438I7S0_VITVI</name>
<sequence length="195" mass="21263">MVGDAVWLQLGESEVQSKEKQCRSCLVWRFGAGSFLVLELASLKRWAIDIWSLKRLWWEVLPRFSEVVLSSCNSRHLASEIRGDEDGGTCVGKDLYSLQLDGVDVSISIGKRDRVEAPTTELSLSISSRIVITDNAPAVVASSVGCFFEVERAIIKAGDESQEGRVFDIGCLDNLGGARVEEGMTRVGPKPASSV</sequence>
<dbReference type="AlphaFoldDB" id="A0A438I7S0"/>